<keyword evidence="6 9" id="KW-0406">Ion transport</keyword>
<organism evidence="11 12">
    <name type="scientific">Actinophytocola xinjiangensis</name>
    <dbReference type="NCBI Taxonomy" id="485602"/>
    <lineage>
        <taxon>Bacteria</taxon>
        <taxon>Bacillati</taxon>
        <taxon>Actinomycetota</taxon>
        <taxon>Actinomycetes</taxon>
        <taxon>Pseudonocardiales</taxon>
        <taxon>Pseudonocardiaceae</taxon>
    </lineage>
</organism>
<keyword evidence="8 9" id="KW-0407">Ion channel</keyword>
<dbReference type="OrthoDB" id="9810350at2"/>
<evidence type="ECO:0000256" key="6">
    <source>
        <dbReference type="ARBA" id="ARBA00023065"/>
    </source>
</evidence>
<dbReference type="GO" id="GO:0008381">
    <property type="term" value="F:mechanosensitive monoatomic ion channel activity"/>
    <property type="evidence" value="ECO:0007669"/>
    <property type="project" value="UniProtKB-UniRule"/>
</dbReference>
<accession>A0A7Z1AYW6</accession>
<name>A0A7Z1AYW6_9PSEU</name>
<reference evidence="11 12" key="1">
    <citation type="submission" date="2016-12" db="EMBL/GenBank/DDBJ databases">
        <title>The draft genome sequence of Actinophytocola xinjiangensis.</title>
        <authorList>
            <person name="Wang W."/>
            <person name="Yuan L."/>
        </authorList>
    </citation>
    <scope>NUCLEOTIDE SEQUENCE [LARGE SCALE GENOMIC DNA]</scope>
    <source>
        <strain evidence="11 12">CGMCC 4.4663</strain>
    </source>
</reference>
<dbReference type="GO" id="GO:0005886">
    <property type="term" value="C:plasma membrane"/>
    <property type="evidence" value="ECO:0007669"/>
    <property type="project" value="UniProtKB-SubCell"/>
</dbReference>
<feature type="compositionally biased region" description="Pro residues" evidence="10">
    <location>
        <begin position="146"/>
        <end position="166"/>
    </location>
</feature>
<evidence type="ECO:0000256" key="1">
    <source>
        <dbReference type="ARBA" id="ARBA00004141"/>
    </source>
</evidence>
<dbReference type="PANTHER" id="PTHR30266">
    <property type="entry name" value="MECHANOSENSITIVE CHANNEL MSCL"/>
    <property type="match status" value="1"/>
</dbReference>
<keyword evidence="12" id="KW-1185">Reference proteome</keyword>
<comment type="similarity">
    <text evidence="9">Belongs to the MscL family.</text>
</comment>
<evidence type="ECO:0000256" key="3">
    <source>
        <dbReference type="ARBA" id="ARBA00022475"/>
    </source>
</evidence>
<keyword evidence="3 9" id="KW-1003">Cell membrane</keyword>
<keyword evidence="4 9" id="KW-0812">Transmembrane</keyword>
<feature type="transmembrane region" description="Helical" evidence="9">
    <location>
        <begin position="69"/>
        <end position="92"/>
    </location>
</feature>
<evidence type="ECO:0000256" key="5">
    <source>
        <dbReference type="ARBA" id="ARBA00022989"/>
    </source>
</evidence>
<dbReference type="InterPro" id="IPR037673">
    <property type="entry name" value="MSC/AndL"/>
</dbReference>
<evidence type="ECO:0000256" key="9">
    <source>
        <dbReference type="HAMAP-Rule" id="MF_00115"/>
    </source>
</evidence>
<dbReference type="AlphaFoldDB" id="A0A7Z1AYW6"/>
<dbReference type="InterPro" id="IPR036019">
    <property type="entry name" value="MscL_channel"/>
</dbReference>
<evidence type="ECO:0000256" key="7">
    <source>
        <dbReference type="ARBA" id="ARBA00023136"/>
    </source>
</evidence>
<evidence type="ECO:0000256" key="2">
    <source>
        <dbReference type="ARBA" id="ARBA00022448"/>
    </source>
</evidence>
<dbReference type="InterPro" id="IPR001185">
    <property type="entry name" value="MS_channel"/>
</dbReference>
<evidence type="ECO:0000256" key="10">
    <source>
        <dbReference type="SAM" id="MobiDB-lite"/>
    </source>
</evidence>
<keyword evidence="5 9" id="KW-1133">Transmembrane helix</keyword>
<dbReference type="PANTHER" id="PTHR30266:SF2">
    <property type="entry name" value="LARGE-CONDUCTANCE MECHANOSENSITIVE CHANNEL"/>
    <property type="match status" value="1"/>
</dbReference>
<comment type="subcellular location">
    <subcellularLocation>
        <location evidence="9">Cell membrane</location>
        <topology evidence="9">Multi-pass membrane protein</topology>
    </subcellularLocation>
    <subcellularLocation>
        <location evidence="1">Membrane</location>
        <topology evidence="1">Multi-pass membrane protein</topology>
    </subcellularLocation>
</comment>
<dbReference type="SUPFAM" id="SSF81330">
    <property type="entry name" value="Gated mechanosensitive channel"/>
    <property type="match status" value="1"/>
</dbReference>
<sequence length="166" mass="18330">MLKGFKEFLMRGNLIELAVAVVIGTAFTAIVTSITENLIQPLIAALGGANVTGLSWTIVDGNDKSTIDFAAIITAGLNFVIVAAVVYFILVFPMNKLQERRRRGQDPDLVEPTDVELLTEIRDLLRQQQRPMPAQHQPPFGQQYPPQRPPGQQPPRGPNYPPEPGY</sequence>
<keyword evidence="7 9" id="KW-0472">Membrane</keyword>
<evidence type="ECO:0000313" key="11">
    <source>
        <dbReference type="EMBL" id="OLF11120.1"/>
    </source>
</evidence>
<dbReference type="Gene3D" id="1.10.1200.120">
    <property type="entry name" value="Large-conductance mechanosensitive channel, MscL, domain 1"/>
    <property type="match status" value="1"/>
</dbReference>
<dbReference type="Proteomes" id="UP000185696">
    <property type="component" value="Unassembled WGS sequence"/>
</dbReference>
<dbReference type="HAMAP" id="MF_00115">
    <property type="entry name" value="MscL"/>
    <property type="match status" value="1"/>
</dbReference>
<dbReference type="PRINTS" id="PR01264">
    <property type="entry name" value="MECHCHANNEL"/>
</dbReference>
<evidence type="ECO:0000313" key="12">
    <source>
        <dbReference type="Proteomes" id="UP000185696"/>
    </source>
</evidence>
<dbReference type="Pfam" id="PF01741">
    <property type="entry name" value="MscL"/>
    <property type="match status" value="1"/>
</dbReference>
<feature type="transmembrane region" description="Helical" evidence="9">
    <location>
        <begin position="12"/>
        <end position="34"/>
    </location>
</feature>
<proteinExistence type="inferred from homology"/>
<evidence type="ECO:0000256" key="8">
    <source>
        <dbReference type="ARBA" id="ARBA00023303"/>
    </source>
</evidence>
<dbReference type="RefSeq" id="WP_075133282.1">
    <property type="nucleotide sequence ID" value="NZ_MSIF01000005.1"/>
</dbReference>
<dbReference type="NCBIfam" id="TIGR00220">
    <property type="entry name" value="mscL"/>
    <property type="match status" value="1"/>
</dbReference>
<feature type="compositionally biased region" description="Low complexity" evidence="10">
    <location>
        <begin position="135"/>
        <end position="145"/>
    </location>
</feature>
<comment type="subunit">
    <text evidence="9">Homopentamer.</text>
</comment>
<comment type="function">
    <text evidence="9">Channel that opens in response to stretch forces in the membrane lipid bilayer. May participate in the regulation of osmotic pressure changes within the cell.</text>
</comment>
<gene>
    <name evidence="9" type="primary">mscL</name>
    <name evidence="11" type="ORF">BLA60_14085</name>
</gene>
<keyword evidence="2 9" id="KW-0813">Transport</keyword>
<evidence type="ECO:0000256" key="4">
    <source>
        <dbReference type="ARBA" id="ARBA00022692"/>
    </source>
</evidence>
<comment type="caution">
    <text evidence="11">The sequence shown here is derived from an EMBL/GenBank/DDBJ whole genome shotgun (WGS) entry which is preliminary data.</text>
</comment>
<protein>
    <recommendedName>
        <fullName evidence="9">Large-conductance mechanosensitive channel</fullName>
    </recommendedName>
</protein>
<dbReference type="EMBL" id="MSIF01000005">
    <property type="protein sequence ID" value="OLF11120.1"/>
    <property type="molecule type" value="Genomic_DNA"/>
</dbReference>
<feature type="region of interest" description="Disordered" evidence="10">
    <location>
        <begin position="126"/>
        <end position="166"/>
    </location>
</feature>